<evidence type="ECO:0000313" key="5">
    <source>
        <dbReference type="EMBL" id="KAF4660117.1"/>
    </source>
</evidence>
<evidence type="ECO:0000256" key="1">
    <source>
        <dbReference type="SAM" id="Coils"/>
    </source>
</evidence>
<evidence type="ECO:0000256" key="3">
    <source>
        <dbReference type="SAM" id="Phobius"/>
    </source>
</evidence>
<evidence type="ECO:0000256" key="2">
    <source>
        <dbReference type="SAM" id="MobiDB-lite"/>
    </source>
</evidence>
<feature type="chain" id="PRO_5029845039" evidence="4">
    <location>
        <begin position="31"/>
        <end position="356"/>
    </location>
</feature>
<dbReference type="AlphaFoldDB" id="A0A7J6LLK2"/>
<evidence type="ECO:0000256" key="4">
    <source>
        <dbReference type="SAM" id="SignalP"/>
    </source>
</evidence>
<evidence type="ECO:0000313" key="6">
    <source>
        <dbReference type="Proteomes" id="UP000591131"/>
    </source>
</evidence>
<gene>
    <name evidence="5" type="ORF">FOL47_007290</name>
</gene>
<accession>A0A7J6LLK2</accession>
<protein>
    <submittedName>
        <fullName evidence="5">Uncharacterized protein</fullName>
    </submittedName>
</protein>
<reference evidence="5 6" key="1">
    <citation type="submission" date="2020-04" db="EMBL/GenBank/DDBJ databases">
        <title>Perkinsus chesapeaki whole genome sequence.</title>
        <authorList>
            <person name="Bogema D.R."/>
        </authorList>
    </citation>
    <scope>NUCLEOTIDE SEQUENCE [LARGE SCALE GENOMIC DNA]</scope>
    <source>
        <strain evidence="5">ATCC PRA-425</strain>
    </source>
</reference>
<proteinExistence type="predicted"/>
<feature type="compositionally biased region" description="Basic and acidic residues" evidence="2">
    <location>
        <begin position="318"/>
        <end position="341"/>
    </location>
</feature>
<keyword evidence="3" id="KW-0812">Transmembrane</keyword>
<organism evidence="5 6">
    <name type="scientific">Perkinsus chesapeaki</name>
    <name type="common">Clam parasite</name>
    <name type="synonym">Perkinsus andrewsi</name>
    <dbReference type="NCBI Taxonomy" id="330153"/>
    <lineage>
        <taxon>Eukaryota</taxon>
        <taxon>Sar</taxon>
        <taxon>Alveolata</taxon>
        <taxon>Perkinsozoa</taxon>
        <taxon>Perkinsea</taxon>
        <taxon>Perkinsida</taxon>
        <taxon>Perkinsidae</taxon>
        <taxon>Perkinsus</taxon>
    </lineage>
</organism>
<keyword evidence="6" id="KW-1185">Reference proteome</keyword>
<sequence>MMRYRPVCCFNVFLLFLLLTLQSSRYLAEAAIASNTACECTSSCGTGLLSASKAWCYVNPATCGVGTCSCLSVTKKPYDYCDDSLGLLYRERSRSQTEIDALKRQLDDLKAQVAQGDSTEQAQEAALKEKDLQQKELESVIASQRSTVAVVAWYALWCAVAIAAVVSVLCVLYCGYKTFLLRKRTKHGITESTATEPLLTPPARTNEKHVDTPSTQASPSRLPPETPSDVFPLHKTSSPPLGNRNFDSPFLASNSKVSAGTGTPGSGHEAWSDEELCRDGRASRSRNEIGTPRLGSDNEGSSTGPTRRGSFMHRLALHKPEIRVEGDHGESSSGDGMDRSTRAYYTPSLSAMNNHQ</sequence>
<dbReference type="Proteomes" id="UP000591131">
    <property type="component" value="Unassembled WGS sequence"/>
</dbReference>
<feature type="transmembrane region" description="Helical" evidence="3">
    <location>
        <begin position="151"/>
        <end position="176"/>
    </location>
</feature>
<dbReference type="EMBL" id="JAAPAO010000426">
    <property type="protein sequence ID" value="KAF4660117.1"/>
    <property type="molecule type" value="Genomic_DNA"/>
</dbReference>
<feature type="signal peptide" evidence="4">
    <location>
        <begin position="1"/>
        <end position="30"/>
    </location>
</feature>
<keyword evidence="4" id="KW-0732">Signal</keyword>
<name>A0A7J6LLK2_PERCH</name>
<keyword evidence="3" id="KW-0472">Membrane</keyword>
<feature type="compositionally biased region" description="Polar residues" evidence="2">
    <location>
        <begin position="251"/>
        <end position="261"/>
    </location>
</feature>
<keyword evidence="3" id="KW-1133">Transmembrane helix</keyword>
<feature type="compositionally biased region" description="Basic and acidic residues" evidence="2">
    <location>
        <begin position="275"/>
        <end position="287"/>
    </location>
</feature>
<feature type="region of interest" description="Disordered" evidence="2">
    <location>
        <begin position="192"/>
        <end position="356"/>
    </location>
</feature>
<feature type="compositionally biased region" description="Polar residues" evidence="2">
    <location>
        <begin position="347"/>
        <end position="356"/>
    </location>
</feature>
<comment type="caution">
    <text evidence="5">The sequence shown here is derived from an EMBL/GenBank/DDBJ whole genome shotgun (WGS) entry which is preliminary data.</text>
</comment>
<feature type="coiled-coil region" evidence="1">
    <location>
        <begin position="92"/>
        <end position="119"/>
    </location>
</feature>
<dbReference type="OrthoDB" id="473024at2759"/>
<keyword evidence="1" id="KW-0175">Coiled coil</keyword>